<dbReference type="EMBL" id="CAKMRJ010004445">
    <property type="protein sequence ID" value="CAH1435984.1"/>
    <property type="molecule type" value="Genomic_DNA"/>
</dbReference>
<keyword evidence="2" id="KW-1185">Reference proteome</keyword>
<accession>A0AAU9N7Q7</accession>
<evidence type="ECO:0000313" key="1">
    <source>
        <dbReference type="EMBL" id="CAH1435984.1"/>
    </source>
</evidence>
<name>A0AAU9N7Q7_9ASTR</name>
<sequence length="91" mass="10219">MFIETNLHDLWISEIKLGGVRYVIFFSHTVTAQQALHFLLLVVAIVQGQRSSTTLAVLPSHVTIRTSPYSIFSRFITAVAVLHFSIHPSQL</sequence>
<protein>
    <submittedName>
        <fullName evidence="1">Uncharacterized protein</fullName>
    </submittedName>
</protein>
<dbReference type="AlphaFoldDB" id="A0AAU9N7Q7"/>
<organism evidence="1 2">
    <name type="scientific">Lactuca virosa</name>
    <dbReference type="NCBI Taxonomy" id="75947"/>
    <lineage>
        <taxon>Eukaryota</taxon>
        <taxon>Viridiplantae</taxon>
        <taxon>Streptophyta</taxon>
        <taxon>Embryophyta</taxon>
        <taxon>Tracheophyta</taxon>
        <taxon>Spermatophyta</taxon>
        <taxon>Magnoliopsida</taxon>
        <taxon>eudicotyledons</taxon>
        <taxon>Gunneridae</taxon>
        <taxon>Pentapetalae</taxon>
        <taxon>asterids</taxon>
        <taxon>campanulids</taxon>
        <taxon>Asterales</taxon>
        <taxon>Asteraceae</taxon>
        <taxon>Cichorioideae</taxon>
        <taxon>Cichorieae</taxon>
        <taxon>Lactucinae</taxon>
        <taxon>Lactuca</taxon>
    </lineage>
</organism>
<reference evidence="1 2" key="1">
    <citation type="submission" date="2022-01" db="EMBL/GenBank/DDBJ databases">
        <authorList>
            <person name="Xiong W."/>
            <person name="Schranz E."/>
        </authorList>
    </citation>
    <scope>NUCLEOTIDE SEQUENCE [LARGE SCALE GENOMIC DNA]</scope>
</reference>
<gene>
    <name evidence="1" type="ORF">LVIROSA_LOCUS22379</name>
</gene>
<evidence type="ECO:0000313" key="2">
    <source>
        <dbReference type="Proteomes" id="UP001157418"/>
    </source>
</evidence>
<comment type="caution">
    <text evidence="1">The sequence shown here is derived from an EMBL/GenBank/DDBJ whole genome shotgun (WGS) entry which is preliminary data.</text>
</comment>
<proteinExistence type="predicted"/>
<dbReference type="Proteomes" id="UP001157418">
    <property type="component" value="Unassembled WGS sequence"/>
</dbReference>